<feature type="compositionally biased region" description="Basic residues" evidence="1">
    <location>
        <begin position="203"/>
        <end position="214"/>
    </location>
</feature>
<dbReference type="OrthoDB" id="128875at2"/>
<proteinExistence type="predicted"/>
<accession>A0A0J9CBD7</accession>
<dbReference type="PATRIC" id="fig|742734.4.peg.1715"/>
<evidence type="ECO:0000313" key="2">
    <source>
        <dbReference type="EMBL" id="KMW21854.1"/>
    </source>
</evidence>
<dbReference type="GeneID" id="93166160"/>
<dbReference type="Proteomes" id="UP000037392">
    <property type="component" value="Unassembled WGS sequence"/>
</dbReference>
<dbReference type="EMBL" id="ADLK01000013">
    <property type="protein sequence ID" value="KMW21854.1"/>
    <property type="molecule type" value="Genomic_DNA"/>
</dbReference>
<evidence type="ECO:0000256" key="1">
    <source>
        <dbReference type="SAM" id="MobiDB-lite"/>
    </source>
</evidence>
<dbReference type="InterPro" id="IPR047729">
    <property type="entry name" value="Sce7726-like"/>
</dbReference>
<dbReference type="RefSeq" id="WP_048929586.1">
    <property type="nucleotide sequence ID" value="NZ_KQ235876.1"/>
</dbReference>
<dbReference type="NCBIfam" id="NF033832">
    <property type="entry name" value="sce7726_fam"/>
    <property type="match status" value="1"/>
</dbReference>
<feature type="region of interest" description="Disordered" evidence="1">
    <location>
        <begin position="194"/>
        <end position="220"/>
    </location>
</feature>
<evidence type="ECO:0000313" key="3">
    <source>
        <dbReference type="Proteomes" id="UP000037392"/>
    </source>
</evidence>
<dbReference type="AlphaFoldDB" id="A0A0J9CBD7"/>
<comment type="caution">
    <text evidence="2">The sequence shown here is derived from an EMBL/GenBank/DDBJ whole genome shotgun (WGS) entry which is preliminary data.</text>
</comment>
<protein>
    <recommendedName>
        <fullName evidence="4">Sce7726 family protein</fullName>
    </recommendedName>
</protein>
<name>A0A0J9CBD7_9FIRM</name>
<evidence type="ECO:0008006" key="4">
    <source>
        <dbReference type="Google" id="ProtNLM"/>
    </source>
</evidence>
<sequence>MLYDKDIREPLFEFLEETYGKMRIIEEKQVGRSRADIVMVLPGRLTGIEIKSDADTYVRLERQVRDYDRYFDQNIVVAGSTHGAHVQEHVPEWWGIITVEQTQEGIDFYIRREAGKNPQMNWKRKLSLLWRPELVHIQELTQMPRYKEKSKAFVIEKMIQKVPEEQRSLLVSEELFERDYTRIEAVIRDYKSRNRPASEKGTVGKRRARRRRTGSRSGMM</sequence>
<gene>
    <name evidence="2" type="ORF">HMPREF9470_01603</name>
</gene>
<reference evidence="2 3" key="1">
    <citation type="submission" date="2011-04" db="EMBL/GenBank/DDBJ databases">
        <title>The Genome Sequence of Clostridium citroniae WAL-19142.</title>
        <authorList>
            <consortium name="The Broad Institute Genome Sequencing Platform"/>
            <person name="Earl A."/>
            <person name="Ward D."/>
            <person name="Feldgarden M."/>
            <person name="Gevers D."/>
            <person name="Warren Y.A."/>
            <person name="Tyrrell K.L."/>
            <person name="Citron D.M."/>
            <person name="Goldstein E.J."/>
            <person name="Daigneault M."/>
            <person name="Allen-Vercoe E."/>
            <person name="Young S.K."/>
            <person name="Zeng Q."/>
            <person name="Gargeya S."/>
            <person name="Fitzgerald M."/>
            <person name="Haas B."/>
            <person name="Abouelleil A."/>
            <person name="Alvarado L."/>
            <person name="Arachchi H.M."/>
            <person name="Berlin A."/>
            <person name="Brown A."/>
            <person name="Chapman S.B."/>
            <person name="Chen Z."/>
            <person name="Dunbar C."/>
            <person name="Freedman E."/>
            <person name="Gearin G."/>
            <person name="Gellesch M."/>
            <person name="Goldberg J."/>
            <person name="Griggs A."/>
            <person name="Gujja S."/>
            <person name="Heilman E.R."/>
            <person name="Heiman D."/>
            <person name="Howarth C."/>
            <person name="Larson L."/>
            <person name="Lui A."/>
            <person name="MacDonald P.J."/>
            <person name="Mehta T."/>
            <person name="Montmayeur A."/>
            <person name="Murphy C."/>
            <person name="Neiman D."/>
            <person name="Pearson M."/>
            <person name="Priest M."/>
            <person name="Roberts A."/>
            <person name="Saif S."/>
            <person name="Shea T."/>
            <person name="Shenoy N."/>
            <person name="Sisk P."/>
            <person name="Stolte C."/>
            <person name="Sykes S."/>
            <person name="White J."/>
            <person name="Yandava C."/>
            <person name="Wortman J."/>
            <person name="Nusbaum C."/>
            <person name="Birren B."/>
        </authorList>
    </citation>
    <scope>NUCLEOTIDE SEQUENCE [LARGE SCALE GENOMIC DNA]</scope>
    <source>
        <strain evidence="2 3">WAL-19142</strain>
    </source>
</reference>
<organism evidence="2 3">
    <name type="scientific">[Clostridium] citroniae WAL-19142</name>
    <dbReference type="NCBI Taxonomy" id="742734"/>
    <lineage>
        <taxon>Bacteria</taxon>
        <taxon>Bacillati</taxon>
        <taxon>Bacillota</taxon>
        <taxon>Clostridia</taxon>
        <taxon>Lachnospirales</taxon>
        <taxon>Lachnospiraceae</taxon>
        <taxon>Enterocloster</taxon>
    </lineage>
</organism>